<dbReference type="RefSeq" id="XP_031023644.1">
    <property type="nucleotide sequence ID" value="XM_031170367.1"/>
</dbReference>
<dbReference type="SUPFAM" id="SSF53474">
    <property type="entry name" value="alpha/beta-Hydrolases"/>
    <property type="match status" value="1"/>
</dbReference>
<evidence type="ECO:0000256" key="5">
    <source>
        <dbReference type="ARBA" id="ARBA00022692"/>
    </source>
</evidence>
<dbReference type="PANTHER" id="PTHR45792:SF7">
    <property type="entry name" value="PUTATIVE (AFU_ORTHOLOGUE AFUA_6G02710)-RELATED"/>
    <property type="match status" value="1"/>
</dbReference>
<sequence>MTSSLSQEQVRFVNEEEVQDFETTVIEYGSDDDIVFHDAISSPELEDNEIVPDITNTIVNTTTAPILPPLLNESCARAISSVSIATRIALRLSQIVVEAFFETLRYSTTSSLSFTRHAIVAALSAASSQRSITSSQQMSESYFFTRVLDRYTTAGVYFVHNIFSLAELFSMSSFHLVSRTIQLSLKSAEEAVRVLDGLFGSTETSRALAAFVYLVKNELDQWRHDLALTYPAPFGQVFAVGSVTKGITAYSCLQYVSRKRLSAKALRLTPVFEAVIPSVATTPELSQLSDALSRHGFDKIPARGTTVPSLPSPSRRQDLLPVLQHRRGDSAVCLSVPHDEEFDSESSAWGQVKRTLSTSRLKLGTPSTPRASRWSSGTNPTQQDTKRRHKSLPRNIGLNVAVFTETVRETVVMVHDTTQPSYLIPSSPTREKCSRVFDWSQSTTTTTTTSSTSKAPNAPKPNEVPSLLPLSSTNSPDRINTSINNSQPAPQPGPASPMHSNLPSNRQLWARLSRFLGFACGAYGTHFVRILGLERAQEPVESAEDHHHNVQTFASLAGIPLECILTSSFTKPKAFAQPTIKALVHYVAVDPATKSIVLTLRGTLGLSDLLTDLTCDYANYATDVATGFVHAGMLKSAKKLCESAVAEVVAGALKQYPGFGLVLCGHSLGGGVAALLATMWADVQKDGSFVTKRGFPEGRPVHCYCYGPPSTMSAEMSKAYKKLITCVVFRNDVIPCLSLGLIRDFKTVAVALAQERGTAEKVISRALHIFRGSVPSDWDADADDVWEWALLKTLRAGMSADKTFPPGTVYWIQATPSLCNPSSLVVGGNNKKDSSGGASKNSSNSVGGDGFIAGKGNNISGNIGGGRASSSNLPPPLGIKTTLKEPQSCTLTMHRCEDVEAAFSEAHFSTTMFADHAPSSYATALEALVNASRHISGVEE</sequence>
<keyword evidence="10" id="KW-1133">Transmembrane helix</keyword>
<evidence type="ECO:0000256" key="7">
    <source>
        <dbReference type="ARBA" id="ARBA00022801"/>
    </source>
</evidence>
<feature type="region of interest" description="Disordered" evidence="15">
    <location>
        <begin position="359"/>
        <end position="393"/>
    </location>
</feature>
<keyword evidence="5" id="KW-0812">Transmembrane</keyword>
<evidence type="ECO:0000256" key="4">
    <source>
        <dbReference type="ARBA" id="ARBA00022553"/>
    </source>
</evidence>
<organism evidence="17 18">
    <name type="scientific">Synchytrium microbalum</name>
    <dbReference type="NCBI Taxonomy" id="1806994"/>
    <lineage>
        <taxon>Eukaryota</taxon>
        <taxon>Fungi</taxon>
        <taxon>Fungi incertae sedis</taxon>
        <taxon>Chytridiomycota</taxon>
        <taxon>Chytridiomycota incertae sedis</taxon>
        <taxon>Chytridiomycetes</taxon>
        <taxon>Synchytriales</taxon>
        <taxon>Synchytriaceae</taxon>
        <taxon>Synchytrium</taxon>
    </lineage>
</organism>
<feature type="compositionally biased region" description="Low complexity" evidence="15">
    <location>
        <begin position="835"/>
        <end position="846"/>
    </location>
</feature>
<feature type="domain" description="Fungal lipase-type" evidence="16">
    <location>
        <begin position="597"/>
        <end position="738"/>
    </location>
</feature>
<evidence type="ECO:0000256" key="6">
    <source>
        <dbReference type="ARBA" id="ARBA00022723"/>
    </source>
</evidence>
<dbReference type="GO" id="GO:0046340">
    <property type="term" value="P:diacylglycerol catabolic process"/>
    <property type="evidence" value="ECO:0007669"/>
    <property type="project" value="TreeGrafter"/>
</dbReference>
<evidence type="ECO:0000256" key="9">
    <source>
        <dbReference type="ARBA" id="ARBA00022963"/>
    </source>
</evidence>
<reference evidence="17 18" key="1">
    <citation type="journal article" date="2019" name="Sci. Rep.">
        <title>Comparative genomics of chytrid fungi reveal insights into the obligate biotrophic and pathogenic lifestyle of Synchytrium endobioticum.</title>
        <authorList>
            <person name="van de Vossenberg B.T.L.H."/>
            <person name="Warris S."/>
            <person name="Nguyen H.D.T."/>
            <person name="van Gent-Pelzer M.P.E."/>
            <person name="Joly D.L."/>
            <person name="van de Geest H.C."/>
            <person name="Bonants P.J.M."/>
            <person name="Smith D.S."/>
            <person name="Levesque C.A."/>
            <person name="van der Lee T.A.J."/>
        </authorList>
    </citation>
    <scope>NUCLEOTIDE SEQUENCE [LARGE SCALE GENOMIC DNA]</scope>
    <source>
        <strain evidence="17 18">JEL517</strain>
    </source>
</reference>
<dbReference type="GO" id="GO:0019369">
    <property type="term" value="P:arachidonate metabolic process"/>
    <property type="evidence" value="ECO:0007669"/>
    <property type="project" value="TreeGrafter"/>
</dbReference>
<feature type="compositionally biased region" description="Polar residues" evidence="15">
    <location>
        <begin position="359"/>
        <end position="383"/>
    </location>
</feature>
<dbReference type="EMBL" id="QEAO01000030">
    <property type="protein sequence ID" value="TPX32436.1"/>
    <property type="molecule type" value="Genomic_DNA"/>
</dbReference>
<dbReference type="InterPro" id="IPR002921">
    <property type="entry name" value="Fungal_lipase-type"/>
</dbReference>
<feature type="region of interest" description="Disordered" evidence="15">
    <location>
        <begin position="440"/>
        <end position="502"/>
    </location>
</feature>
<dbReference type="AlphaFoldDB" id="A0A507C3B1"/>
<evidence type="ECO:0000256" key="10">
    <source>
        <dbReference type="ARBA" id="ARBA00022989"/>
    </source>
</evidence>
<evidence type="ECO:0000256" key="1">
    <source>
        <dbReference type="ARBA" id="ARBA00001913"/>
    </source>
</evidence>
<evidence type="ECO:0000259" key="16">
    <source>
        <dbReference type="Pfam" id="PF01764"/>
    </source>
</evidence>
<keyword evidence="6" id="KW-0479">Metal-binding</keyword>
<dbReference type="Pfam" id="PF01764">
    <property type="entry name" value="Lipase_3"/>
    <property type="match status" value="1"/>
</dbReference>
<name>A0A507C3B1_9FUNG</name>
<evidence type="ECO:0000256" key="14">
    <source>
        <dbReference type="ARBA" id="ARBA00026104"/>
    </source>
</evidence>
<comment type="catalytic activity">
    <reaction evidence="13">
        <text>a 1,2-diacyl-sn-glycerol + H2O = a 2-acylglycerol + a fatty acid + H(+)</text>
        <dbReference type="Rhea" id="RHEA:33275"/>
        <dbReference type="ChEBI" id="CHEBI:15377"/>
        <dbReference type="ChEBI" id="CHEBI:15378"/>
        <dbReference type="ChEBI" id="CHEBI:17389"/>
        <dbReference type="ChEBI" id="CHEBI:17815"/>
        <dbReference type="ChEBI" id="CHEBI:28868"/>
        <dbReference type="EC" id="3.1.1.116"/>
    </reaction>
    <physiologicalReaction direction="left-to-right" evidence="13">
        <dbReference type="Rhea" id="RHEA:33276"/>
    </physiologicalReaction>
</comment>
<evidence type="ECO:0000256" key="3">
    <source>
        <dbReference type="ARBA" id="ARBA00022475"/>
    </source>
</evidence>
<dbReference type="Gene3D" id="3.40.50.1820">
    <property type="entry name" value="alpha/beta hydrolase"/>
    <property type="match status" value="1"/>
</dbReference>
<comment type="cofactor">
    <cofactor evidence="1">
        <name>Ca(2+)</name>
        <dbReference type="ChEBI" id="CHEBI:29108"/>
    </cofactor>
</comment>
<comment type="caution">
    <text evidence="17">The sequence shown here is derived from an EMBL/GenBank/DDBJ whole genome shotgun (WGS) entry which is preliminary data.</text>
</comment>
<dbReference type="PANTHER" id="PTHR45792">
    <property type="entry name" value="DIACYLGLYCEROL LIPASE HOMOLOG-RELATED"/>
    <property type="match status" value="1"/>
</dbReference>
<dbReference type="InterPro" id="IPR029058">
    <property type="entry name" value="AB_hydrolase_fold"/>
</dbReference>
<proteinExistence type="predicted"/>
<dbReference type="Proteomes" id="UP000319731">
    <property type="component" value="Unassembled WGS sequence"/>
</dbReference>
<dbReference type="InterPro" id="IPR052214">
    <property type="entry name" value="DAG_Lipase-Related"/>
</dbReference>
<keyword evidence="12" id="KW-0472">Membrane</keyword>
<feature type="compositionally biased region" description="Low complexity" evidence="15">
    <location>
        <begin position="442"/>
        <end position="453"/>
    </location>
</feature>
<comment type="subcellular location">
    <subcellularLocation>
        <location evidence="2">Cell membrane</location>
        <topology evidence="2">Multi-pass membrane protein</topology>
    </subcellularLocation>
</comment>
<dbReference type="EC" id="3.1.1.116" evidence="14"/>
<keyword evidence="18" id="KW-1185">Reference proteome</keyword>
<dbReference type="GO" id="GO:0005886">
    <property type="term" value="C:plasma membrane"/>
    <property type="evidence" value="ECO:0007669"/>
    <property type="project" value="UniProtKB-SubCell"/>
</dbReference>
<dbReference type="GeneID" id="42005664"/>
<evidence type="ECO:0000256" key="15">
    <source>
        <dbReference type="SAM" id="MobiDB-lite"/>
    </source>
</evidence>
<keyword evidence="9" id="KW-0442">Lipid degradation</keyword>
<keyword evidence="3" id="KW-1003">Cell membrane</keyword>
<gene>
    <name evidence="17" type="ORF">SmJEL517_g04439</name>
</gene>
<evidence type="ECO:0000256" key="12">
    <source>
        <dbReference type="ARBA" id="ARBA00023136"/>
    </source>
</evidence>
<feature type="region of interest" description="Disordered" evidence="15">
    <location>
        <begin position="825"/>
        <end position="849"/>
    </location>
</feature>
<feature type="compositionally biased region" description="Low complexity" evidence="15">
    <location>
        <begin position="465"/>
        <end position="476"/>
    </location>
</feature>
<keyword evidence="8" id="KW-0106">Calcium</keyword>
<evidence type="ECO:0000256" key="11">
    <source>
        <dbReference type="ARBA" id="ARBA00023098"/>
    </source>
</evidence>
<keyword evidence="4" id="KW-0597">Phosphoprotein</keyword>
<evidence type="ECO:0000256" key="13">
    <source>
        <dbReference type="ARBA" id="ARBA00024531"/>
    </source>
</evidence>
<protein>
    <recommendedName>
        <fullName evidence="14">sn-1-specific diacylglycerol lipase</fullName>
        <ecNumber evidence="14">3.1.1.116</ecNumber>
    </recommendedName>
</protein>
<dbReference type="OrthoDB" id="438440at2759"/>
<evidence type="ECO:0000256" key="8">
    <source>
        <dbReference type="ARBA" id="ARBA00022837"/>
    </source>
</evidence>
<evidence type="ECO:0000256" key="2">
    <source>
        <dbReference type="ARBA" id="ARBA00004651"/>
    </source>
</evidence>
<keyword evidence="7" id="KW-0378">Hydrolase</keyword>
<keyword evidence="11" id="KW-0443">Lipid metabolism</keyword>
<accession>A0A507C3B1</accession>
<evidence type="ECO:0000313" key="18">
    <source>
        <dbReference type="Proteomes" id="UP000319731"/>
    </source>
</evidence>
<dbReference type="GO" id="GO:0046872">
    <property type="term" value="F:metal ion binding"/>
    <property type="evidence" value="ECO:0007669"/>
    <property type="project" value="UniProtKB-KW"/>
</dbReference>
<evidence type="ECO:0000313" key="17">
    <source>
        <dbReference type="EMBL" id="TPX32436.1"/>
    </source>
</evidence>
<dbReference type="CDD" id="cd00519">
    <property type="entry name" value="Lipase_3"/>
    <property type="match status" value="1"/>
</dbReference>
<dbReference type="GO" id="GO:0016298">
    <property type="term" value="F:lipase activity"/>
    <property type="evidence" value="ECO:0007669"/>
    <property type="project" value="TreeGrafter"/>
</dbReference>